<sequence length="472" mass="50023">MTDICALTANQLVAHLNARELSSREITAAHLDRIEKVNPAVNAIVSPRAEQALAEADLSDRQRAAGKAVGPLHGLPMAFKDTHETEGIRTTYGSPLLSDYVPARDELVVARMRAAGVIPLGKTNVPEFAAGSHTMNPVFGLTRNPYDPTRSAGGSSGGAAAALACGMHPLADGSDMGGSLRNPASFCNVVGFRPTPGRVPTWPARLGWATMAVQGPMGRTVADAALLLSVIAGPDDRAPLSLDQPGSLFTGSLDSDPSMLRVAWSPDFGGTLPVEPEVAAVVADAARTFTGLGAEVVRDCPDLADADQVFRTLRAWQFQHTFGEHYANARDQLKPTLVRNIEQGMRLTGPELARAEELHTGLYHRVREFFDRYDVLLLPVSQVAPFPAELEYPTEVAGTEMADYLDWMRSAYYISATGCPALSVPAGFTPGGLPVGVQIVGPARADLAVLRAGHAFEAATGHASRRPPVIAG</sequence>
<feature type="domain" description="Amidase" evidence="1">
    <location>
        <begin position="25"/>
        <end position="450"/>
    </location>
</feature>
<dbReference type="Gene3D" id="3.90.1300.10">
    <property type="entry name" value="Amidase signature (AS) domain"/>
    <property type="match status" value="1"/>
</dbReference>
<reference evidence="3" key="1">
    <citation type="journal article" date="2019" name="Int. J. Syst. Evol. Microbiol.">
        <title>The Global Catalogue of Microorganisms (GCM) 10K type strain sequencing project: providing services to taxonomists for standard genome sequencing and annotation.</title>
        <authorList>
            <consortium name="The Broad Institute Genomics Platform"/>
            <consortium name="The Broad Institute Genome Sequencing Center for Infectious Disease"/>
            <person name="Wu L."/>
            <person name="Ma J."/>
        </authorList>
    </citation>
    <scope>NUCLEOTIDE SEQUENCE [LARGE SCALE GENOMIC DNA]</scope>
    <source>
        <strain evidence="3">JCM 18303</strain>
    </source>
</reference>
<dbReference type="InterPro" id="IPR000120">
    <property type="entry name" value="Amidase"/>
</dbReference>
<accession>A0ABP9Q7J5</accession>
<dbReference type="NCBIfam" id="NF005686">
    <property type="entry name" value="PRK07486.1"/>
    <property type="match status" value="1"/>
</dbReference>
<dbReference type="PANTHER" id="PTHR11895:SF76">
    <property type="entry name" value="INDOLEACETAMIDE HYDROLASE"/>
    <property type="match status" value="1"/>
</dbReference>
<keyword evidence="3" id="KW-1185">Reference proteome</keyword>
<dbReference type="PANTHER" id="PTHR11895">
    <property type="entry name" value="TRANSAMIDASE"/>
    <property type="match status" value="1"/>
</dbReference>
<gene>
    <name evidence="2" type="ORF">GCM10023321_36970</name>
</gene>
<evidence type="ECO:0000313" key="2">
    <source>
        <dbReference type="EMBL" id="GAA5157957.1"/>
    </source>
</evidence>
<dbReference type="PROSITE" id="PS00571">
    <property type="entry name" value="AMIDASES"/>
    <property type="match status" value="1"/>
</dbReference>
<dbReference type="InterPro" id="IPR020556">
    <property type="entry name" value="Amidase_CS"/>
</dbReference>
<evidence type="ECO:0000313" key="3">
    <source>
        <dbReference type="Proteomes" id="UP001428817"/>
    </source>
</evidence>
<dbReference type="InterPro" id="IPR036928">
    <property type="entry name" value="AS_sf"/>
</dbReference>
<dbReference type="InterPro" id="IPR023631">
    <property type="entry name" value="Amidase_dom"/>
</dbReference>
<dbReference type="SUPFAM" id="SSF75304">
    <property type="entry name" value="Amidase signature (AS) enzymes"/>
    <property type="match status" value="1"/>
</dbReference>
<dbReference type="EMBL" id="BAABJP010000015">
    <property type="protein sequence ID" value="GAA5157957.1"/>
    <property type="molecule type" value="Genomic_DNA"/>
</dbReference>
<organism evidence="2 3">
    <name type="scientific">Pseudonocardia eucalypti</name>
    <dbReference type="NCBI Taxonomy" id="648755"/>
    <lineage>
        <taxon>Bacteria</taxon>
        <taxon>Bacillati</taxon>
        <taxon>Actinomycetota</taxon>
        <taxon>Actinomycetes</taxon>
        <taxon>Pseudonocardiales</taxon>
        <taxon>Pseudonocardiaceae</taxon>
        <taxon>Pseudonocardia</taxon>
    </lineage>
</organism>
<name>A0ABP9Q7J5_9PSEU</name>
<dbReference type="RefSeq" id="WP_185059206.1">
    <property type="nucleotide sequence ID" value="NZ_BAABJP010000015.1"/>
</dbReference>
<proteinExistence type="predicted"/>
<protein>
    <submittedName>
        <fullName evidence="2">Amidase</fullName>
    </submittedName>
</protein>
<dbReference type="Proteomes" id="UP001428817">
    <property type="component" value="Unassembled WGS sequence"/>
</dbReference>
<dbReference type="Pfam" id="PF01425">
    <property type="entry name" value="Amidase"/>
    <property type="match status" value="1"/>
</dbReference>
<comment type="caution">
    <text evidence="2">The sequence shown here is derived from an EMBL/GenBank/DDBJ whole genome shotgun (WGS) entry which is preliminary data.</text>
</comment>
<evidence type="ECO:0000259" key="1">
    <source>
        <dbReference type="Pfam" id="PF01425"/>
    </source>
</evidence>